<reference evidence="2" key="1">
    <citation type="journal article" date="2021" name="Proc. Natl. Acad. Sci. U.S.A.">
        <title>A Catalog of Tens of Thousands of Viruses from Human Metagenomes Reveals Hidden Associations with Chronic Diseases.</title>
        <authorList>
            <person name="Tisza M.J."/>
            <person name="Buck C.B."/>
        </authorList>
    </citation>
    <scope>NUCLEOTIDE SEQUENCE</scope>
    <source>
        <strain evidence="2">CtsMn4</strain>
    </source>
</reference>
<protein>
    <submittedName>
        <fullName evidence="2">Uncharacterized protein</fullName>
    </submittedName>
</protein>
<organism evidence="2">
    <name type="scientific">Siphoviridae sp. ctsMn4</name>
    <dbReference type="NCBI Taxonomy" id="2826485"/>
    <lineage>
        <taxon>Viruses</taxon>
        <taxon>Duplodnaviria</taxon>
        <taxon>Heunggongvirae</taxon>
        <taxon>Uroviricota</taxon>
        <taxon>Caudoviricetes</taxon>
    </lineage>
</organism>
<evidence type="ECO:0000256" key="1">
    <source>
        <dbReference type="SAM" id="Phobius"/>
    </source>
</evidence>
<keyword evidence="1" id="KW-0812">Transmembrane</keyword>
<sequence>MLTNREKDKIMLHFLNKEEMTIGELHHCGITNAQIHNACLTEQLLKVRSGINPFAKEGSQVFSYLSGKDACRYLQEKKFSEDIILKPDFSGDNVLFLLEKEDDAIHRFNKSISLNREIKTITVIGVIVSIIGVIISMLK</sequence>
<accession>A0A8S5NIZ3</accession>
<keyword evidence="1" id="KW-1133">Transmembrane helix</keyword>
<feature type="transmembrane region" description="Helical" evidence="1">
    <location>
        <begin position="120"/>
        <end position="138"/>
    </location>
</feature>
<dbReference type="EMBL" id="BK015180">
    <property type="protein sequence ID" value="DAD94694.1"/>
    <property type="molecule type" value="Genomic_DNA"/>
</dbReference>
<name>A0A8S5NIZ3_9CAUD</name>
<keyword evidence="1" id="KW-0472">Membrane</keyword>
<proteinExistence type="predicted"/>
<evidence type="ECO:0000313" key="2">
    <source>
        <dbReference type="EMBL" id="DAD94694.1"/>
    </source>
</evidence>